<dbReference type="Pfam" id="PF12663">
    <property type="entry name" value="DUF3788"/>
    <property type="match status" value="1"/>
</dbReference>
<organism evidence="1">
    <name type="scientific">Telmatobacter sp. DSM 110680</name>
    <dbReference type="NCBI Taxonomy" id="3036704"/>
    <lineage>
        <taxon>Bacteria</taxon>
        <taxon>Pseudomonadati</taxon>
        <taxon>Acidobacteriota</taxon>
        <taxon>Terriglobia</taxon>
        <taxon>Terriglobales</taxon>
        <taxon>Acidobacteriaceae</taxon>
        <taxon>Telmatobacter</taxon>
    </lineage>
</organism>
<reference evidence="1" key="1">
    <citation type="submission" date="2023-03" db="EMBL/GenBank/DDBJ databases">
        <title>Edaphobacter sp.</title>
        <authorList>
            <person name="Huber K.J."/>
            <person name="Papendorf J."/>
            <person name="Pilke C."/>
            <person name="Bunk B."/>
            <person name="Sproeer C."/>
            <person name="Pester M."/>
        </authorList>
    </citation>
    <scope>NUCLEOTIDE SEQUENCE</scope>
    <source>
        <strain evidence="1">DSM 110680</strain>
    </source>
</reference>
<proteinExistence type="predicted"/>
<dbReference type="AlphaFoldDB" id="A0AAU7DHF6"/>
<protein>
    <submittedName>
        <fullName evidence="1">DUF3788 family protein</fullName>
    </submittedName>
</protein>
<name>A0AAU7DHF6_9BACT</name>
<sequence length="141" mass="15475">MEYTNAFRGKPTQPSEAELTAALGSSAKVWNQFVQWMADEEGVSIQEWKGICVNKYGWSLRLKQKSRNIVYLGPGEGCFMVSFVLSNKALQAAKETHLPKAVAEALAAAAHYPEGNGVRFLVHRDGDLPAIRKIAAIKLAN</sequence>
<dbReference type="EMBL" id="CP121196">
    <property type="protein sequence ID" value="XBH16755.1"/>
    <property type="molecule type" value="Genomic_DNA"/>
</dbReference>
<evidence type="ECO:0000313" key="1">
    <source>
        <dbReference type="EMBL" id="XBH16755.1"/>
    </source>
</evidence>
<dbReference type="RefSeq" id="WP_348261983.1">
    <property type="nucleotide sequence ID" value="NZ_CP121196.1"/>
</dbReference>
<accession>A0AAU7DHF6</accession>
<gene>
    <name evidence="1" type="ORF">P8935_19540</name>
</gene>
<dbReference type="InterPro" id="IPR024265">
    <property type="entry name" value="DUF3788"/>
</dbReference>